<reference evidence="2 3" key="1">
    <citation type="journal article" date="2018" name="BMC Genomics">
        <title>Comparative genome analyses reveal sequence features reflecting distinct modes of host-adaptation between dicot and monocot powdery mildew.</title>
        <authorList>
            <person name="Wu Y."/>
            <person name="Ma X."/>
            <person name="Pan Z."/>
            <person name="Kale S.D."/>
            <person name="Song Y."/>
            <person name="King H."/>
            <person name="Zhang Q."/>
            <person name="Presley C."/>
            <person name="Deng X."/>
            <person name="Wei C.I."/>
            <person name="Xiao S."/>
        </authorList>
    </citation>
    <scope>NUCLEOTIDE SEQUENCE [LARGE SCALE GENOMIC DNA]</scope>
    <source>
        <strain evidence="2">UMSG2</strain>
    </source>
</reference>
<dbReference type="AlphaFoldDB" id="A0A420HAN6"/>
<comment type="caution">
    <text evidence="2">The sequence shown here is derived from an EMBL/GenBank/DDBJ whole genome shotgun (WGS) entry which is preliminary data.</text>
</comment>
<accession>A0A420HAN6</accession>
<gene>
    <name evidence="2" type="ORF">OnM2_097028</name>
</gene>
<evidence type="ECO:0000313" key="3">
    <source>
        <dbReference type="Proteomes" id="UP000286134"/>
    </source>
</evidence>
<name>A0A420HAN6_9PEZI</name>
<dbReference type="EMBL" id="MCFK01009711">
    <property type="protein sequence ID" value="RKF54487.1"/>
    <property type="molecule type" value="Genomic_DNA"/>
</dbReference>
<feature type="region of interest" description="Disordered" evidence="1">
    <location>
        <begin position="24"/>
        <end position="46"/>
    </location>
</feature>
<dbReference type="STRING" id="212602.A0A420HAN6"/>
<proteinExistence type="predicted"/>
<feature type="region of interest" description="Disordered" evidence="1">
    <location>
        <begin position="59"/>
        <end position="79"/>
    </location>
</feature>
<protein>
    <submittedName>
        <fullName evidence="2">Uncharacterized protein</fullName>
    </submittedName>
</protein>
<organism evidence="2 3">
    <name type="scientific">Erysiphe neolycopersici</name>
    <dbReference type="NCBI Taxonomy" id="212602"/>
    <lineage>
        <taxon>Eukaryota</taxon>
        <taxon>Fungi</taxon>
        <taxon>Dikarya</taxon>
        <taxon>Ascomycota</taxon>
        <taxon>Pezizomycotina</taxon>
        <taxon>Leotiomycetes</taxon>
        <taxon>Erysiphales</taxon>
        <taxon>Erysiphaceae</taxon>
        <taxon>Erysiphe</taxon>
    </lineage>
</organism>
<sequence>MKILNRTKVEISLKDLAQISPAARKHWKHDMSRVNDKRSRRKRRQAEFSEVALKLPSEETQTIGSKKETRASPLEKSAAPQHTITYKSFEVSEKLKTAIAGKKKIVVLDINSTPVNQGTDLNLISDYLAKTMKFQTIKLPKPIFFAWNCGGKINKCYPYYKDTNRFVGSLEICRSFGPTSYIRKVFLDHIRPAIANSCV</sequence>
<dbReference type="Proteomes" id="UP000286134">
    <property type="component" value="Unassembled WGS sequence"/>
</dbReference>
<keyword evidence="3" id="KW-1185">Reference proteome</keyword>
<evidence type="ECO:0000256" key="1">
    <source>
        <dbReference type="SAM" id="MobiDB-lite"/>
    </source>
</evidence>
<evidence type="ECO:0000313" key="2">
    <source>
        <dbReference type="EMBL" id="RKF54487.1"/>
    </source>
</evidence>